<reference evidence="4 5" key="1">
    <citation type="submission" date="2019-12" db="EMBL/GenBank/DDBJ databases">
        <title>Whole genome sequences of Lactococcus raffinolactis strains isolated from sewage.</title>
        <authorList>
            <person name="Ybazeta G."/>
            <person name="Ross M."/>
            <person name="Brabant-Kirwan D."/>
            <person name="Saleh M."/>
            <person name="Dillon J.A."/>
            <person name="Splinter K."/>
            <person name="Nokhbeh R."/>
        </authorList>
    </citation>
    <scope>NUCLEOTIDE SEQUENCE [LARGE SCALE GENOMIC DNA]</scope>
    <source>
        <strain evidence="4 5">Lr_19_5</strain>
    </source>
</reference>
<accession>A0A6H0UEB3</accession>
<dbReference type="InterPro" id="IPR007621">
    <property type="entry name" value="TPM_dom"/>
</dbReference>
<dbReference type="EMBL" id="CP047616">
    <property type="protein sequence ID" value="QIW53774.1"/>
    <property type="molecule type" value="Genomic_DNA"/>
</dbReference>
<sequence>MRKNKVTQKIIFMTIMLVALAGVFGFFKWQGDHKADQAVSKITWQDHTYIYDQADLLSDATENNLNHQLENLDVSKKAQIIVLTVDDLKNKTIQEYANTVFNQTGIGDKDSDNGLLMLIAKDEKKVWVEVGQGLEGELNDGKVGRILDTDFVPYRTKNDYDTAVSKTLSAFSDVLTGNVTSDDASGETPQNSNQNGYNDEADTSDQSDGSSLGGLIIVGIILVFVFGMILTGHGDVLLWILIAIFNNRGGGSGGYGGGSGGSSGGGGGFGGGSSSGGGAGR</sequence>
<protein>
    <recommendedName>
        <fullName evidence="3">TPM domain-containing protein</fullName>
    </recommendedName>
</protein>
<name>A0A6H0UEB3_9LACT</name>
<keyword evidence="2" id="KW-0812">Transmembrane</keyword>
<feature type="transmembrane region" description="Helical" evidence="2">
    <location>
        <begin position="212"/>
        <end position="245"/>
    </location>
</feature>
<evidence type="ECO:0000313" key="4">
    <source>
        <dbReference type="EMBL" id="QIW53774.1"/>
    </source>
</evidence>
<keyword evidence="2" id="KW-0472">Membrane</keyword>
<dbReference type="PANTHER" id="PTHR30373:SF2">
    <property type="entry name" value="UPF0603 PROTEIN YGCG"/>
    <property type="match status" value="1"/>
</dbReference>
<feature type="region of interest" description="Disordered" evidence="1">
    <location>
        <begin position="256"/>
        <end position="281"/>
    </location>
</feature>
<feature type="region of interest" description="Disordered" evidence="1">
    <location>
        <begin position="179"/>
        <end position="206"/>
    </location>
</feature>
<organism evidence="4 5">
    <name type="scientific">Pseudolactococcus raffinolactis</name>
    <dbReference type="NCBI Taxonomy" id="1366"/>
    <lineage>
        <taxon>Bacteria</taxon>
        <taxon>Bacillati</taxon>
        <taxon>Bacillota</taxon>
        <taxon>Bacilli</taxon>
        <taxon>Lactobacillales</taxon>
        <taxon>Streptococcaceae</taxon>
        <taxon>Pseudolactococcus</taxon>
    </lineage>
</organism>
<evidence type="ECO:0000256" key="2">
    <source>
        <dbReference type="SAM" id="Phobius"/>
    </source>
</evidence>
<evidence type="ECO:0000259" key="3">
    <source>
        <dbReference type="Pfam" id="PF04536"/>
    </source>
</evidence>
<evidence type="ECO:0000313" key="5">
    <source>
        <dbReference type="Proteomes" id="UP000501945"/>
    </source>
</evidence>
<proteinExistence type="predicted"/>
<feature type="compositionally biased region" description="Polar residues" evidence="1">
    <location>
        <begin position="179"/>
        <end position="197"/>
    </location>
</feature>
<dbReference type="Gene3D" id="3.10.310.50">
    <property type="match status" value="1"/>
</dbReference>
<feature type="domain" description="TPM" evidence="3">
    <location>
        <begin position="50"/>
        <end position="172"/>
    </location>
</feature>
<dbReference type="PANTHER" id="PTHR30373">
    <property type="entry name" value="UPF0603 PROTEIN YGCG"/>
    <property type="match status" value="1"/>
</dbReference>
<dbReference type="Pfam" id="PF04536">
    <property type="entry name" value="TPM_phosphatase"/>
    <property type="match status" value="1"/>
</dbReference>
<keyword evidence="2" id="KW-1133">Transmembrane helix</keyword>
<dbReference type="RefSeq" id="WP_157738535.1">
    <property type="nucleotide sequence ID" value="NZ_CP023392.1"/>
</dbReference>
<evidence type="ECO:0000256" key="1">
    <source>
        <dbReference type="SAM" id="MobiDB-lite"/>
    </source>
</evidence>
<dbReference type="AlphaFoldDB" id="A0A6H0UEB3"/>
<gene>
    <name evidence="4" type="ORF">GU336_06275</name>
</gene>
<dbReference type="Proteomes" id="UP000501945">
    <property type="component" value="Chromosome"/>
</dbReference>